<keyword evidence="1" id="KW-1185">Reference proteome</keyword>
<evidence type="ECO:0000313" key="2">
    <source>
        <dbReference type="WBParaSite" id="TREG1_1040.1"/>
    </source>
</evidence>
<reference evidence="2" key="2">
    <citation type="submission" date="2023-11" db="UniProtKB">
        <authorList>
            <consortium name="WormBaseParasite"/>
        </authorList>
    </citation>
    <scope>IDENTIFICATION</scope>
</reference>
<evidence type="ECO:0000313" key="1">
    <source>
        <dbReference type="Proteomes" id="UP000050795"/>
    </source>
</evidence>
<name>A0AA85ILW8_TRIRE</name>
<proteinExistence type="predicted"/>
<dbReference type="AlphaFoldDB" id="A0AA85ILW8"/>
<dbReference type="WBParaSite" id="TREG1_1040.1">
    <property type="protein sequence ID" value="TREG1_1040.1"/>
    <property type="gene ID" value="TREG1_1040"/>
</dbReference>
<dbReference type="Proteomes" id="UP000050795">
    <property type="component" value="Unassembled WGS sequence"/>
</dbReference>
<sequence length="126" mass="14675">MDVFQKNGYPRNFIKRHIPRSQPTKAKTTKESTKKIALRYIKDISEITTRLFKPLAIDVVHKPTKSLHSILCQPKDLTAKEDKTNIIYKINCNNCEKHYIGQSGRPSFHYTQTTTDINSTRTTFKY</sequence>
<reference evidence="1" key="1">
    <citation type="submission" date="2022-06" db="EMBL/GenBank/DDBJ databases">
        <authorList>
            <person name="Berger JAMES D."/>
            <person name="Berger JAMES D."/>
        </authorList>
    </citation>
    <scope>NUCLEOTIDE SEQUENCE [LARGE SCALE GENOMIC DNA]</scope>
</reference>
<organism evidence="1 2">
    <name type="scientific">Trichobilharzia regenti</name>
    <name type="common">Nasal bird schistosome</name>
    <dbReference type="NCBI Taxonomy" id="157069"/>
    <lineage>
        <taxon>Eukaryota</taxon>
        <taxon>Metazoa</taxon>
        <taxon>Spiralia</taxon>
        <taxon>Lophotrochozoa</taxon>
        <taxon>Platyhelminthes</taxon>
        <taxon>Trematoda</taxon>
        <taxon>Digenea</taxon>
        <taxon>Strigeidida</taxon>
        <taxon>Schistosomatoidea</taxon>
        <taxon>Schistosomatidae</taxon>
        <taxon>Trichobilharzia</taxon>
    </lineage>
</organism>
<protein>
    <submittedName>
        <fullName evidence="2">Uncharacterized protein</fullName>
    </submittedName>
</protein>
<dbReference type="PANTHER" id="PTHR21301">
    <property type="entry name" value="REVERSE TRANSCRIPTASE"/>
    <property type="match status" value="1"/>
</dbReference>
<accession>A0AA85ILW8</accession>
<dbReference type="PANTHER" id="PTHR21301:SF11">
    <property type="entry name" value="GIY-YIG DOMAIN-CONTAINING PROTEIN"/>
    <property type="match status" value="1"/>
</dbReference>